<keyword evidence="2" id="KW-1185">Reference proteome</keyword>
<accession>A0A418NN78</accession>
<proteinExistence type="predicted"/>
<reference evidence="1 2" key="1">
    <citation type="submission" date="2018-08" db="EMBL/GenBank/DDBJ databases">
        <title>Erythrobacter zhengii sp.nov., a bacterium isolated from deep-sea sediment.</title>
        <authorList>
            <person name="Fang C."/>
            <person name="Wu Y.-H."/>
            <person name="Sun C."/>
            <person name="Wang H."/>
            <person name="Cheng H."/>
            <person name="Meng F.-X."/>
            <person name="Wang C.-S."/>
            <person name="Xu X.-W."/>
        </authorList>
    </citation>
    <scope>NUCLEOTIDE SEQUENCE [LARGE SCALE GENOMIC DNA]</scope>
    <source>
        <strain evidence="1 2">V18</strain>
    </source>
</reference>
<name>A0A418NN78_9SPHN</name>
<gene>
    <name evidence="1" type="ORF">D2V07_17115</name>
</gene>
<sequence>MENLWIVTLHQCGRDNDYLIANNAWAVDAPGQFTQVKQSQGHIVFAQNTWVGQDVLLDGDWDAYSLIANNLFCDTINGAASAVTFGNHYVAGVDGADSRATYSGTPRTLFADATGGNFSPRGLDPRSFAEPILT</sequence>
<dbReference type="EMBL" id="QXFL01000012">
    <property type="protein sequence ID" value="RIV83042.1"/>
    <property type="molecule type" value="Genomic_DNA"/>
</dbReference>
<dbReference type="Proteomes" id="UP000286576">
    <property type="component" value="Unassembled WGS sequence"/>
</dbReference>
<comment type="caution">
    <text evidence="1">The sequence shown here is derived from an EMBL/GenBank/DDBJ whole genome shotgun (WGS) entry which is preliminary data.</text>
</comment>
<protein>
    <submittedName>
        <fullName evidence="1">Uncharacterized protein</fullName>
    </submittedName>
</protein>
<evidence type="ECO:0000313" key="2">
    <source>
        <dbReference type="Proteomes" id="UP000286576"/>
    </source>
</evidence>
<evidence type="ECO:0000313" key="1">
    <source>
        <dbReference type="EMBL" id="RIV83042.1"/>
    </source>
</evidence>
<dbReference type="AlphaFoldDB" id="A0A418NN78"/>
<organism evidence="1 2">
    <name type="scientific">Aurantiacibacter zhengii</name>
    <dbReference type="NCBI Taxonomy" id="2307003"/>
    <lineage>
        <taxon>Bacteria</taxon>
        <taxon>Pseudomonadati</taxon>
        <taxon>Pseudomonadota</taxon>
        <taxon>Alphaproteobacteria</taxon>
        <taxon>Sphingomonadales</taxon>
        <taxon>Erythrobacteraceae</taxon>
        <taxon>Aurantiacibacter</taxon>
    </lineage>
</organism>